<evidence type="ECO:0000313" key="10">
    <source>
        <dbReference type="EMBL" id="CAF9921029.1"/>
    </source>
</evidence>
<keyword evidence="6 8" id="KW-0472">Membrane</keyword>
<feature type="domain" description="Major facilitator superfamily (MFS) profile" evidence="9">
    <location>
        <begin position="18"/>
        <end position="460"/>
    </location>
</feature>
<keyword evidence="3 7" id="KW-0813">Transport</keyword>
<protein>
    <recommendedName>
        <fullName evidence="9">Major facilitator superfamily (MFS) profile domain-containing protein</fullName>
    </recommendedName>
</protein>
<dbReference type="NCBIfam" id="TIGR00879">
    <property type="entry name" value="SP"/>
    <property type="match status" value="1"/>
</dbReference>
<dbReference type="GO" id="GO:0016020">
    <property type="term" value="C:membrane"/>
    <property type="evidence" value="ECO:0007669"/>
    <property type="project" value="UniProtKB-SubCell"/>
</dbReference>
<dbReference type="SUPFAM" id="SSF103473">
    <property type="entry name" value="MFS general substrate transporter"/>
    <property type="match status" value="1"/>
</dbReference>
<organism evidence="10 11">
    <name type="scientific">Heterodermia speciosa</name>
    <dbReference type="NCBI Taxonomy" id="116794"/>
    <lineage>
        <taxon>Eukaryota</taxon>
        <taxon>Fungi</taxon>
        <taxon>Dikarya</taxon>
        <taxon>Ascomycota</taxon>
        <taxon>Pezizomycotina</taxon>
        <taxon>Lecanoromycetes</taxon>
        <taxon>OSLEUM clade</taxon>
        <taxon>Lecanoromycetidae</taxon>
        <taxon>Caliciales</taxon>
        <taxon>Physciaceae</taxon>
        <taxon>Heterodermia</taxon>
    </lineage>
</organism>
<dbReference type="Pfam" id="PF00083">
    <property type="entry name" value="Sugar_tr"/>
    <property type="match status" value="1"/>
</dbReference>
<feature type="transmembrane region" description="Helical" evidence="8">
    <location>
        <begin position="313"/>
        <end position="334"/>
    </location>
</feature>
<proteinExistence type="inferred from homology"/>
<evidence type="ECO:0000256" key="7">
    <source>
        <dbReference type="RuleBase" id="RU003346"/>
    </source>
</evidence>
<evidence type="ECO:0000256" key="3">
    <source>
        <dbReference type="ARBA" id="ARBA00022448"/>
    </source>
</evidence>
<keyword evidence="11" id="KW-1185">Reference proteome</keyword>
<dbReference type="GO" id="GO:0005351">
    <property type="term" value="F:carbohydrate:proton symporter activity"/>
    <property type="evidence" value="ECO:0007669"/>
    <property type="project" value="TreeGrafter"/>
</dbReference>
<dbReference type="PANTHER" id="PTHR48022:SF69">
    <property type="entry name" value="SUGAR TRANSPORTER"/>
    <property type="match status" value="1"/>
</dbReference>
<comment type="subcellular location">
    <subcellularLocation>
        <location evidence="1">Membrane</location>
        <topology evidence="1">Multi-pass membrane protein</topology>
    </subcellularLocation>
</comment>
<dbReference type="PROSITE" id="PS00217">
    <property type="entry name" value="SUGAR_TRANSPORT_2"/>
    <property type="match status" value="1"/>
</dbReference>
<dbReference type="InterPro" id="IPR020846">
    <property type="entry name" value="MFS_dom"/>
</dbReference>
<evidence type="ECO:0000256" key="8">
    <source>
        <dbReference type="SAM" id="Phobius"/>
    </source>
</evidence>
<evidence type="ECO:0000256" key="4">
    <source>
        <dbReference type="ARBA" id="ARBA00022692"/>
    </source>
</evidence>
<dbReference type="PROSITE" id="PS50850">
    <property type="entry name" value="MFS"/>
    <property type="match status" value="1"/>
</dbReference>
<dbReference type="EMBL" id="CAJPDS010000027">
    <property type="protein sequence ID" value="CAF9921029.1"/>
    <property type="molecule type" value="Genomic_DNA"/>
</dbReference>
<feature type="transmembrane region" description="Helical" evidence="8">
    <location>
        <begin position="341"/>
        <end position="364"/>
    </location>
</feature>
<feature type="transmembrane region" description="Helical" evidence="8">
    <location>
        <begin position="407"/>
        <end position="430"/>
    </location>
</feature>
<feature type="transmembrane region" description="Helical" evidence="8">
    <location>
        <begin position="149"/>
        <end position="169"/>
    </location>
</feature>
<dbReference type="GO" id="GO:0015793">
    <property type="term" value="P:glycerol transmembrane transport"/>
    <property type="evidence" value="ECO:0007669"/>
    <property type="project" value="TreeGrafter"/>
</dbReference>
<evidence type="ECO:0000259" key="9">
    <source>
        <dbReference type="PROSITE" id="PS50850"/>
    </source>
</evidence>
<dbReference type="Proteomes" id="UP000664521">
    <property type="component" value="Unassembled WGS sequence"/>
</dbReference>
<dbReference type="OrthoDB" id="6133115at2759"/>
<dbReference type="InterPro" id="IPR005828">
    <property type="entry name" value="MFS_sugar_transport-like"/>
</dbReference>
<comment type="caution">
    <text evidence="10">The sequence shown here is derived from an EMBL/GenBank/DDBJ whole genome shotgun (WGS) entry which is preliminary data.</text>
</comment>
<name>A0A8H3FCG7_9LECA</name>
<dbReference type="InterPro" id="IPR050360">
    <property type="entry name" value="MFS_Sugar_Transporters"/>
</dbReference>
<feature type="transmembrane region" description="Helical" evidence="8">
    <location>
        <begin position="283"/>
        <end position="301"/>
    </location>
</feature>
<dbReference type="PRINTS" id="PR00171">
    <property type="entry name" value="SUGRTRNSPORT"/>
</dbReference>
<feature type="transmembrane region" description="Helical" evidence="8">
    <location>
        <begin position="61"/>
        <end position="81"/>
    </location>
</feature>
<dbReference type="AlphaFoldDB" id="A0A8H3FCG7"/>
<dbReference type="PANTHER" id="PTHR48022">
    <property type="entry name" value="PLASTIDIC GLUCOSE TRANSPORTER 4"/>
    <property type="match status" value="1"/>
</dbReference>
<gene>
    <name evidence="10" type="ORF">HETSPECPRED_004411</name>
</gene>
<evidence type="ECO:0000256" key="1">
    <source>
        <dbReference type="ARBA" id="ARBA00004141"/>
    </source>
</evidence>
<feature type="transmembrane region" description="Helical" evidence="8">
    <location>
        <begin position="436"/>
        <end position="456"/>
    </location>
</feature>
<accession>A0A8H3FCG7</accession>
<keyword evidence="5 8" id="KW-1133">Transmembrane helix</keyword>
<evidence type="ECO:0000256" key="5">
    <source>
        <dbReference type="ARBA" id="ARBA00022989"/>
    </source>
</evidence>
<comment type="similarity">
    <text evidence="2 7">Belongs to the major facilitator superfamily. Sugar transporter (TC 2.A.1.1) family.</text>
</comment>
<reference evidence="10" key="1">
    <citation type="submission" date="2021-03" db="EMBL/GenBank/DDBJ databases">
        <authorList>
            <person name="Tagirdzhanova G."/>
        </authorList>
    </citation>
    <scope>NUCLEOTIDE SEQUENCE</scope>
</reference>
<dbReference type="InterPro" id="IPR036259">
    <property type="entry name" value="MFS_trans_sf"/>
</dbReference>
<evidence type="ECO:0000313" key="11">
    <source>
        <dbReference type="Proteomes" id="UP000664521"/>
    </source>
</evidence>
<evidence type="ECO:0000256" key="6">
    <source>
        <dbReference type="ARBA" id="ARBA00023136"/>
    </source>
</evidence>
<dbReference type="Gene3D" id="1.20.1250.20">
    <property type="entry name" value="MFS general substrate transporter like domains"/>
    <property type="match status" value="1"/>
</dbReference>
<feature type="transmembrane region" description="Helical" evidence="8">
    <location>
        <begin position="376"/>
        <end position="395"/>
    </location>
</feature>
<sequence>MAPPKFMGLTGRPLSLAVSTVATTGFVLFGYDQGVMSGIITAPAFNNLFTATKGNSTMQGFVTAIYEIGCLFGAIFILTFGDFLGRRRAMMLGGAVMILGVIIQVTCQPGSTPLAQFIIGRTITGIGNGINTSTIPTYQAECSRTSNRGLLICIEGGVIAFGTLVAYWIDYGSSYGSPDLVWRFPIAFQIVFALVLCIGMIWLPESPRWLLTRERYEEGETVIAALRGLEINDRDTQIQKTIIMDSIKASGYAGRKGTPLKAVFTGGRTQHFRRMMLGVSSQFMQQVGGCNAVIYYFPILFQNSIGQSHNMSLLLGGVNMVVYAIFATVSWFIIERAGRRNLFLWGTVGQCLSMVLVFACLIPGTPSAAKGAAVGLFTYIASFGATWLPLPWLYPAEISPIKTRAKANALSTCSNWLFNFLIIMITPIMITNIGWGTYLFFAVVNACFLPVIYFLYPETKQRSLEEIDIIFAKGYCEHISYVRAAKELPFLSDEDIDKKAKEYGLVEVEEQEEADALGVDLKTYG</sequence>
<dbReference type="InterPro" id="IPR003663">
    <property type="entry name" value="Sugar/inositol_transpt"/>
</dbReference>
<evidence type="ECO:0000256" key="2">
    <source>
        <dbReference type="ARBA" id="ARBA00010992"/>
    </source>
</evidence>
<keyword evidence="4 8" id="KW-0812">Transmembrane</keyword>
<feature type="transmembrane region" description="Helical" evidence="8">
    <location>
        <begin position="181"/>
        <end position="203"/>
    </location>
</feature>
<dbReference type="InterPro" id="IPR005829">
    <property type="entry name" value="Sugar_transporter_CS"/>
</dbReference>
<dbReference type="FunFam" id="1.20.1250.20:FF:000061">
    <property type="entry name" value="MFS sugar transporter"/>
    <property type="match status" value="1"/>
</dbReference>